<comment type="caution">
    <text evidence="5">The sequence shown here is derived from an EMBL/GenBank/DDBJ whole genome shotgun (WGS) entry which is preliminary data.</text>
</comment>
<organism evidence="5 6">
    <name type="scientific">Riccia fluitans</name>
    <dbReference type="NCBI Taxonomy" id="41844"/>
    <lineage>
        <taxon>Eukaryota</taxon>
        <taxon>Viridiplantae</taxon>
        <taxon>Streptophyta</taxon>
        <taxon>Embryophyta</taxon>
        <taxon>Marchantiophyta</taxon>
        <taxon>Marchantiopsida</taxon>
        <taxon>Marchantiidae</taxon>
        <taxon>Marchantiales</taxon>
        <taxon>Ricciaceae</taxon>
        <taxon>Riccia</taxon>
    </lineage>
</organism>
<evidence type="ECO:0000259" key="4">
    <source>
        <dbReference type="Pfam" id="PF23598"/>
    </source>
</evidence>
<dbReference type="PANTHER" id="PTHR36766">
    <property type="entry name" value="PLANT BROAD-SPECTRUM MILDEW RESISTANCE PROTEIN RPW8"/>
    <property type="match status" value="1"/>
</dbReference>
<dbReference type="InterPro" id="IPR002182">
    <property type="entry name" value="NB-ARC"/>
</dbReference>
<dbReference type="Proteomes" id="UP001605036">
    <property type="component" value="Unassembled WGS sequence"/>
</dbReference>
<dbReference type="InterPro" id="IPR055414">
    <property type="entry name" value="LRR_R13L4/SHOC2-like"/>
</dbReference>
<sequence length="1182" mass="134560">MDRITRQPSESVFEIEPESSGVSVCRKINDSVYELYTPSTADMSTNIDIVFFHGLQLKQDATPYLSTWRSRDAERSLWPSKWLAKDYPTARILSVHYDGNMKKTDRDGRMDLHLVAESLLHSLLLASVGQSWPVILIGHSFDVEKFDSQEGELISVVRVLNRELARLNEQFECLRPWAIEIAGVGEIVPSDMDEGRYVIVEEASARHLGPFTVLQEDHFSICQPRERTNTSYQTLVHFILQVQQKTRNFSEDFGGDMQQLPKTQVGLLASWYEGEINKSFEEHQAIGLWGMGGIGKTTLAKAIFNRERSKFYYTLFVKDVKTFPEKTEREFQKWFLDHTFCKGRKVENNSDISIFRNKDILVVLDDVEKDRDVEIVTVLKGMCSPKSRFVLTSRDRLIMQRVDGLQIIETTLLDDRDSEKLFRSIAVPESEEASEEWQEDCLKDIVKYCRGLPLILKVIGQYLKTTQEKGIWKETLESLRKVGSSEGIHEEEVLKKLQVSYDQIGKEEKEMFMDVATIFCNHKFSTMKGSLGSWTLVEAKAVWRVIHGNENSRWKILVDRALVYQVTDEDSVLKMHEHLQALGRKLARDEGRTDSIQHTSVYHTSKMVQEKALSNKKLQHLDVWGKPSRPKRSVLQKLMPCIRSRQFAPSISLRKMQNLRYLSVFTDISEGLRLKLPESLVIFESRIPIESCSFQRNTQLAVLLLGDFRGRYLPESFSNFKDSLHLLNIRAERLKSLPESFSHLKMLRGCALHCPLVRELPGSFGSLESLKKLMLECASLERLPDSICRLRELHMMELLNCRNLKELPIDIGFLENIQSLIIKNAWGSRERGKLQSLPDSLGNLPNLQRLSVENTDVKELPSSIGDLQCLEHLTVSNKQLQELPTSLGRLEKLQVLEVSFSDLKELPASIGDLESLERLTVCSTRLQGLPSRLGDLRGLKTLVVRSEALEDIPTSLGGLQSLEYLVLEGKLVRENGETAAEFRSDGFTHLTNLQSLVLISQRVERLPYSWANLKKLQTLDLQCPEVLTLPDSWEALPELRSLNLSCLSQSLTGRWGGMAALEMLEVSRCRELTSFPGSLGELKALRYLQISSCDELRSLPESVGRLEMLQRLTVEHCAKLESLPESLGQLTTLKDLSLYGLPLISRIPSLHTISSLNYVICGNLPKLKGPPNVPPKCRVNYS</sequence>
<dbReference type="EMBL" id="JBHFFA010000004">
    <property type="protein sequence ID" value="KAL2629390.1"/>
    <property type="molecule type" value="Genomic_DNA"/>
</dbReference>
<dbReference type="Gene3D" id="3.80.10.10">
    <property type="entry name" value="Ribonuclease Inhibitor"/>
    <property type="match status" value="3"/>
</dbReference>
<protein>
    <recommendedName>
        <fullName evidence="7">NB-ARC domain-containing protein</fullName>
    </recommendedName>
</protein>
<dbReference type="SMART" id="SM00369">
    <property type="entry name" value="LRR_TYP"/>
    <property type="match status" value="6"/>
</dbReference>
<proteinExistence type="predicted"/>
<evidence type="ECO:0000259" key="3">
    <source>
        <dbReference type="Pfam" id="PF00931"/>
    </source>
</evidence>
<keyword evidence="1" id="KW-0433">Leucine-rich repeat</keyword>
<dbReference type="GO" id="GO:0006952">
    <property type="term" value="P:defense response"/>
    <property type="evidence" value="ECO:0007669"/>
    <property type="project" value="UniProtKB-KW"/>
</dbReference>
<dbReference type="SUPFAM" id="SSF52058">
    <property type="entry name" value="L domain-like"/>
    <property type="match status" value="2"/>
</dbReference>
<gene>
    <name evidence="5" type="ORF">R1flu_014076</name>
</gene>
<evidence type="ECO:0000256" key="2">
    <source>
        <dbReference type="ARBA" id="ARBA00022737"/>
    </source>
</evidence>
<feature type="domain" description="NB-ARC" evidence="3">
    <location>
        <begin position="281"/>
        <end position="430"/>
    </location>
</feature>
<dbReference type="AlphaFoldDB" id="A0ABD1YFD4"/>
<accession>A0ABD1YFD4</accession>
<name>A0ABD1YFD4_9MARC</name>
<keyword evidence="2" id="KW-0677">Repeat</keyword>
<dbReference type="Pfam" id="PF23598">
    <property type="entry name" value="LRR_14"/>
    <property type="match status" value="1"/>
</dbReference>
<dbReference type="InterPro" id="IPR003591">
    <property type="entry name" value="Leu-rich_rpt_typical-subtyp"/>
</dbReference>
<evidence type="ECO:0000256" key="1">
    <source>
        <dbReference type="ARBA" id="ARBA00022614"/>
    </source>
</evidence>
<evidence type="ECO:0000313" key="6">
    <source>
        <dbReference type="Proteomes" id="UP001605036"/>
    </source>
</evidence>
<dbReference type="Gene3D" id="3.40.50.300">
    <property type="entry name" value="P-loop containing nucleotide triphosphate hydrolases"/>
    <property type="match status" value="1"/>
</dbReference>
<dbReference type="InterPro" id="IPR032675">
    <property type="entry name" value="LRR_dom_sf"/>
</dbReference>
<dbReference type="SUPFAM" id="SSF52540">
    <property type="entry name" value="P-loop containing nucleoside triphosphate hydrolases"/>
    <property type="match status" value="1"/>
</dbReference>
<keyword evidence="6" id="KW-1185">Reference proteome</keyword>
<evidence type="ECO:0000313" key="5">
    <source>
        <dbReference type="EMBL" id="KAL2629390.1"/>
    </source>
</evidence>
<reference evidence="5 6" key="1">
    <citation type="submission" date="2024-09" db="EMBL/GenBank/DDBJ databases">
        <title>Chromosome-scale assembly of Riccia fluitans.</title>
        <authorList>
            <person name="Paukszto L."/>
            <person name="Sawicki J."/>
            <person name="Karawczyk K."/>
            <person name="Piernik-Szablinska J."/>
            <person name="Szczecinska M."/>
            <person name="Mazdziarz M."/>
        </authorList>
    </citation>
    <scope>NUCLEOTIDE SEQUENCE [LARGE SCALE GENOMIC DNA]</scope>
    <source>
        <strain evidence="5">Rf_01</strain>
        <tissue evidence="5">Aerial parts of the thallus</tissue>
    </source>
</reference>
<dbReference type="PRINTS" id="PR00364">
    <property type="entry name" value="DISEASERSIST"/>
</dbReference>
<dbReference type="Pfam" id="PF00931">
    <property type="entry name" value="NB-ARC"/>
    <property type="match status" value="1"/>
</dbReference>
<dbReference type="InterPro" id="IPR042197">
    <property type="entry name" value="Apaf_helical"/>
</dbReference>
<dbReference type="InterPro" id="IPR027417">
    <property type="entry name" value="P-loop_NTPase"/>
</dbReference>
<dbReference type="Gene3D" id="1.10.8.430">
    <property type="entry name" value="Helical domain of apoptotic protease-activating factors"/>
    <property type="match status" value="1"/>
</dbReference>
<evidence type="ECO:0008006" key="7">
    <source>
        <dbReference type="Google" id="ProtNLM"/>
    </source>
</evidence>
<feature type="domain" description="Disease resistance R13L4/SHOC-2-like LRR" evidence="4">
    <location>
        <begin position="840"/>
        <end position="922"/>
    </location>
</feature>
<dbReference type="PANTHER" id="PTHR36766:SF30">
    <property type="entry name" value="TIR-NBS TYPE DISEASE RESISTANCE PROTEIN-RELATED"/>
    <property type="match status" value="1"/>
</dbReference>